<sequence length="127" mass="14282">MLNKFRRAPAALKIVAENREGTEMLQKQAHGSSCGEYSSQRYAWKRLKKMAAGGEGNREPFPGLRVPVSSNAPLPDFELRHRAPWSCDVDHLRLAAIRLLVDSGSMDHRVSIRAHPVHSDELNTLRN</sequence>
<evidence type="ECO:0000313" key="1">
    <source>
        <dbReference type="EMBL" id="KAK1844705.1"/>
    </source>
</evidence>
<keyword evidence="2" id="KW-1185">Reference proteome</keyword>
<organism evidence="1 2">
    <name type="scientific">Colletotrichum chrysophilum</name>
    <dbReference type="NCBI Taxonomy" id="1836956"/>
    <lineage>
        <taxon>Eukaryota</taxon>
        <taxon>Fungi</taxon>
        <taxon>Dikarya</taxon>
        <taxon>Ascomycota</taxon>
        <taxon>Pezizomycotina</taxon>
        <taxon>Sordariomycetes</taxon>
        <taxon>Hypocreomycetidae</taxon>
        <taxon>Glomerellales</taxon>
        <taxon>Glomerellaceae</taxon>
        <taxon>Colletotrichum</taxon>
        <taxon>Colletotrichum gloeosporioides species complex</taxon>
    </lineage>
</organism>
<accession>A0AAD9ACZ1</accession>
<reference evidence="1" key="1">
    <citation type="submission" date="2023-01" db="EMBL/GenBank/DDBJ databases">
        <title>Colletotrichum chrysophilum M932 genome sequence.</title>
        <authorList>
            <person name="Baroncelli R."/>
        </authorList>
    </citation>
    <scope>NUCLEOTIDE SEQUENCE</scope>
    <source>
        <strain evidence="1">M932</strain>
    </source>
</reference>
<comment type="caution">
    <text evidence="1">The sequence shown here is derived from an EMBL/GenBank/DDBJ whole genome shotgun (WGS) entry which is preliminary data.</text>
</comment>
<gene>
    <name evidence="1" type="ORF">CCHR01_12690</name>
</gene>
<dbReference type="EMBL" id="JAQOWY010000301">
    <property type="protein sequence ID" value="KAK1844705.1"/>
    <property type="molecule type" value="Genomic_DNA"/>
</dbReference>
<dbReference type="AlphaFoldDB" id="A0AAD9ACZ1"/>
<proteinExistence type="predicted"/>
<protein>
    <submittedName>
        <fullName evidence="1">Uncharacterized protein</fullName>
    </submittedName>
</protein>
<dbReference type="Proteomes" id="UP001243330">
    <property type="component" value="Unassembled WGS sequence"/>
</dbReference>
<name>A0AAD9ACZ1_9PEZI</name>
<evidence type="ECO:0000313" key="2">
    <source>
        <dbReference type="Proteomes" id="UP001243330"/>
    </source>
</evidence>